<proteinExistence type="predicted"/>
<evidence type="ECO:0000256" key="1">
    <source>
        <dbReference type="SAM" id="Phobius"/>
    </source>
</evidence>
<dbReference type="OrthoDB" id="5951992at2759"/>
<feature type="transmembrane region" description="Helical" evidence="1">
    <location>
        <begin position="21"/>
        <end position="44"/>
    </location>
</feature>
<dbReference type="EMBL" id="LSMT01000255">
    <property type="protein sequence ID" value="PFX21989.1"/>
    <property type="molecule type" value="Genomic_DNA"/>
</dbReference>
<dbReference type="Proteomes" id="UP000225706">
    <property type="component" value="Unassembled WGS sequence"/>
</dbReference>
<keyword evidence="3" id="KW-1185">Reference proteome</keyword>
<feature type="transmembrane region" description="Helical" evidence="1">
    <location>
        <begin position="50"/>
        <end position="72"/>
    </location>
</feature>
<keyword evidence="1" id="KW-1133">Transmembrane helix</keyword>
<keyword evidence="1" id="KW-0472">Membrane</keyword>
<organism evidence="2 3">
    <name type="scientific">Stylophora pistillata</name>
    <name type="common">Smooth cauliflower coral</name>
    <dbReference type="NCBI Taxonomy" id="50429"/>
    <lineage>
        <taxon>Eukaryota</taxon>
        <taxon>Metazoa</taxon>
        <taxon>Cnidaria</taxon>
        <taxon>Anthozoa</taxon>
        <taxon>Hexacorallia</taxon>
        <taxon>Scleractinia</taxon>
        <taxon>Astrocoeniina</taxon>
        <taxon>Pocilloporidae</taxon>
        <taxon>Stylophora</taxon>
    </lineage>
</organism>
<keyword evidence="1" id="KW-0812">Transmembrane</keyword>
<comment type="caution">
    <text evidence="2">The sequence shown here is derived from an EMBL/GenBank/DDBJ whole genome shotgun (WGS) entry which is preliminary data.</text>
</comment>
<reference evidence="3" key="1">
    <citation type="journal article" date="2017" name="bioRxiv">
        <title>Comparative analysis of the genomes of Stylophora pistillata and Acropora digitifera provides evidence for extensive differences between species of corals.</title>
        <authorList>
            <person name="Voolstra C.R."/>
            <person name="Li Y."/>
            <person name="Liew Y.J."/>
            <person name="Baumgarten S."/>
            <person name="Zoccola D."/>
            <person name="Flot J.-F."/>
            <person name="Tambutte S."/>
            <person name="Allemand D."/>
            <person name="Aranda M."/>
        </authorList>
    </citation>
    <scope>NUCLEOTIDE SEQUENCE [LARGE SCALE GENOMIC DNA]</scope>
</reference>
<sequence length="236" mass="25950">MLQCKMTLCQYNSNGYKVSEWWMFLFLLYIASLMVGVVFVVAGFTSSDYGMGAVGLVLCIAGACLAVVCDLLRRFGCGWKKVLASRSTRFGDNSQENSEVDSHFPYLPRYPGFSTTAVDTCADNPPPYAVCSGEPYTTSSDISCSCGESYACLDNRRLESSHSTDRIPEATCTTSVTENLPRDHGPSSFVLDQVAGREPRTLKPSPPPYDFVVVTTFDASRLSWLRDSPPPYAEFV</sequence>
<evidence type="ECO:0000313" key="2">
    <source>
        <dbReference type="EMBL" id="PFX21989.1"/>
    </source>
</evidence>
<evidence type="ECO:0000313" key="3">
    <source>
        <dbReference type="Proteomes" id="UP000225706"/>
    </source>
</evidence>
<accession>A0A2B4RYV6</accession>
<name>A0A2B4RYV6_STYPI</name>
<protein>
    <submittedName>
        <fullName evidence="2">Uncharacterized protein</fullName>
    </submittedName>
</protein>
<dbReference type="AlphaFoldDB" id="A0A2B4RYV6"/>
<gene>
    <name evidence="2" type="ORF">AWC38_SpisGene13501</name>
</gene>